<sequence length="366" mass="37817">MKPYTQYWVRTALAAACGAALSLGVVAQGTTVDFSSARGTGMNQQDVLMENVRVQVPVPNPFQPGTTSVVTTNYNVTFRFDPTTLHLVPVGIQTTDGVGCAEAQVTVYDAVRGAAAPLANASVTIGSRTLTTNALGVATFSQLPEGMTSLSAAASNYTSASQTAVLQCASPNQVAVALSPAGGTQGGLGSGQFRIILTWGENPRDLDSHMTGPAADGSRWHVYYSAKTAGGMCALDVDDTSSLGPETITCPPTNTTATLQPGVYRYSLHHYSGTQNIGTSGASVRLEFGNGQTYNFTPPATNYVGSKDVWTVFELTVQANGSVSVAPVNAVMPGISAGSVTSTQPIAAGTGLGQMESPVTFRDLTK</sequence>
<reference evidence="2 3" key="1">
    <citation type="submission" date="2016-10" db="EMBL/GenBank/DDBJ databases">
        <authorList>
            <person name="de Groot N.N."/>
        </authorList>
    </citation>
    <scope>NUCLEOTIDE SEQUENCE [LARGE SCALE GENOMIC DNA]</scope>
    <source>
        <strain evidence="2 3">ATCC 35958</strain>
    </source>
</reference>
<keyword evidence="1" id="KW-0732">Signal</keyword>
<gene>
    <name evidence="2" type="ORF">SAMN02982919_01529</name>
</gene>
<evidence type="ECO:0000313" key="2">
    <source>
        <dbReference type="EMBL" id="SEQ97244.1"/>
    </source>
</evidence>
<protein>
    <recommendedName>
        <fullName evidence="4">Big-1 domain-containing protein</fullName>
    </recommendedName>
</protein>
<proteinExistence type="predicted"/>
<feature type="chain" id="PRO_5011783793" description="Big-1 domain-containing protein" evidence="1">
    <location>
        <begin position="28"/>
        <end position="366"/>
    </location>
</feature>
<keyword evidence="3" id="KW-1185">Reference proteome</keyword>
<evidence type="ECO:0008006" key="4">
    <source>
        <dbReference type="Google" id="ProtNLM"/>
    </source>
</evidence>
<dbReference type="Gene3D" id="2.60.40.1120">
    <property type="entry name" value="Carboxypeptidase-like, regulatory domain"/>
    <property type="match status" value="1"/>
</dbReference>
<dbReference type="OrthoDB" id="6372180at2"/>
<dbReference type="EMBL" id="FOGD01000003">
    <property type="protein sequence ID" value="SEQ97244.1"/>
    <property type="molecule type" value="Genomic_DNA"/>
</dbReference>
<dbReference type="AlphaFoldDB" id="A0A1H9KDL8"/>
<organism evidence="2 3">
    <name type="scientific">Giesbergeria anulus</name>
    <dbReference type="NCBI Taxonomy" id="180197"/>
    <lineage>
        <taxon>Bacteria</taxon>
        <taxon>Pseudomonadati</taxon>
        <taxon>Pseudomonadota</taxon>
        <taxon>Betaproteobacteria</taxon>
        <taxon>Burkholderiales</taxon>
        <taxon>Comamonadaceae</taxon>
        <taxon>Giesbergeria</taxon>
    </lineage>
</organism>
<dbReference type="Proteomes" id="UP000199766">
    <property type="component" value="Unassembled WGS sequence"/>
</dbReference>
<evidence type="ECO:0000256" key="1">
    <source>
        <dbReference type="SAM" id="SignalP"/>
    </source>
</evidence>
<evidence type="ECO:0000313" key="3">
    <source>
        <dbReference type="Proteomes" id="UP000199766"/>
    </source>
</evidence>
<name>A0A1H9KDL8_9BURK</name>
<feature type="signal peptide" evidence="1">
    <location>
        <begin position="1"/>
        <end position="27"/>
    </location>
</feature>
<accession>A0A1H9KDL8</accession>
<dbReference type="STRING" id="180197.SAMN02982919_01529"/>
<dbReference type="RefSeq" id="WP_091455298.1">
    <property type="nucleotide sequence ID" value="NZ_FOGD01000003.1"/>
</dbReference>